<dbReference type="InterPro" id="IPR044742">
    <property type="entry name" value="DEAD/DEAH_RhlB"/>
</dbReference>
<dbReference type="PANTHER" id="PTHR47959">
    <property type="entry name" value="ATP-DEPENDENT RNA HELICASE RHLE-RELATED"/>
    <property type="match status" value="1"/>
</dbReference>
<dbReference type="CDD" id="cd00268">
    <property type="entry name" value="DEADc"/>
    <property type="match status" value="1"/>
</dbReference>
<evidence type="ECO:0000259" key="12">
    <source>
        <dbReference type="PROSITE" id="PS51192"/>
    </source>
</evidence>
<evidence type="ECO:0000256" key="8">
    <source>
        <dbReference type="ARBA" id="ARBA00047984"/>
    </source>
</evidence>
<keyword evidence="4 10" id="KW-0378">Hydrolase</keyword>
<feature type="domain" description="DEAD-box RNA helicase Q" evidence="14">
    <location>
        <begin position="50"/>
        <end position="78"/>
    </location>
</feature>
<dbReference type="SMART" id="SM00490">
    <property type="entry name" value="HELICc"/>
    <property type="match status" value="1"/>
</dbReference>
<feature type="short sequence motif" description="Q motif" evidence="9">
    <location>
        <begin position="50"/>
        <end position="78"/>
    </location>
</feature>
<protein>
    <recommendedName>
        <fullName evidence="1">RNA helicase</fullName>
        <ecNumber evidence="1">3.6.4.13</ecNumber>
    </recommendedName>
</protein>
<dbReference type="PANTHER" id="PTHR47959:SF1">
    <property type="entry name" value="ATP-DEPENDENT RNA HELICASE DBPA"/>
    <property type="match status" value="1"/>
</dbReference>
<evidence type="ECO:0000256" key="1">
    <source>
        <dbReference type="ARBA" id="ARBA00012552"/>
    </source>
</evidence>
<evidence type="ECO:0000256" key="10">
    <source>
        <dbReference type="RuleBase" id="RU000492"/>
    </source>
</evidence>
<evidence type="ECO:0000313" key="15">
    <source>
        <dbReference type="EMBL" id="GEN81336.1"/>
    </source>
</evidence>
<dbReference type="PROSITE" id="PS51192">
    <property type="entry name" value="HELICASE_ATP_BIND_1"/>
    <property type="match status" value="1"/>
</dbReference>
<keyword evidence="3 10" id="KW-0547">Nucleotide-binding</keyword>
<dbReference type="AlphaFoldDB" id="A0A511Z1T4"/>
<feature type="compositionally biased region" description="Low complexity" evidence="11">
    <location>
        <begin position="14"/>
        <end position="23"/>
    </location>
</feature>
<organism evidence="15 16">
    <name type="scientific">Actinotalea fermentans</name>
    <dbReference type="NCBI Taxonomy" id="43671"/>
    <lineage>
        <taxon>Bacteria</taxon>
        <taxon>Bacillati</taxon>
        <taxon>Actinomycetota</taxon>
        <taxon>Actinomycetes</taxon>
        <taxon>Micrococcales</taxon>
        <taxon>Cellulomonadaceae</taxon>
        <taxon>Actinotalea</taxon>
    </lineage>
</organism>
<dbReference type="InterPro" id="IPR012677">
    <property type="entry name" value="Nucleotide-bd_a/b_plait_sf"/>
</dbReference>
<evidence type="ECO:0000259" key="14">
    <source>
        <dbReference type="PROSITE" id="PS51195"/>
    </source>
</evidence>
<evidence type="ECO:0000256" key="2">
    <source>
        <dbReference type="ARBA" id="ARBA00022490"/>
    </source>
</evidence>
<evidence type="ECO:0000256" key="9">
    <source>
        <dbReference type="PROSITE-ProRule" id="PRU00552"/>
    </source>
</evidence>
<dbReference type="OrthoDB" id="9805696at2"/>
<dbReference type="InterPro" id="IPR011545">
    <property type="entry name" value="DEAD/DEAH_box_helicase_dom"/>
</dbReference>
<dbReference type="InterPro" id="IPR001650">
    <property type="entry name" value="Helicase_C-like"/>
</dbReference>
<dbReference type="GO" id="GO:0003724">
    <property type="term" value="F:RNA helicase activity"/>
    <property type="evidence" value="ECO:0007669"/>
    <property type="project" value="UniProtKB-EC"/>
</dbReference>
<feature type="region of interest" description="Disordered" evidence="11">
    <location>
        <begin position="582"/>
        <end position="615"/>
    </location>
</feature>
<evidence type="ECO:0000256" key="6">
    <source>
        <dbReference type="ARBA" id="ARBA00022840"/>
    </source>
</evidence>
<feature type="compositionally biased region" description="Basic and acidic residues" evidence="11">
    <location>
        <begin position="596"/>
        <end position="609"/>
    </location>
</feature>
<dbReference type="RefSeq" id="WP_146819980.1">
    <property type="nucleotide sequence ID" value="NZ_BJYK01000011.1"/>
</dbReference>
<dbReference type="InterPro" id="IPR014001">
    <property type="entry name" value="Helicase_ATP-bd"/>
</dbReference>
<dbReference type="InterPro" id="IPR027417">
    <property type="entry name" value="P-loop_NTPase"/>
</dbReference>
<feature type="domain" description="Helicase C-terminal" evidence="13">
    <location>
        <begin position="279"/>
        <end position="423"/>
    </location>
</feature>
<dbReference type="Pfam" id="PF00270">
    <property type="entry name" value="DEAD"/>
    <property type="match status" value="1"/>
</dbReference>
<evidence type="ECO:0000256" key="3">
    <source>
        <dbReference type="ARBA" id="ARBA00022741"/>
    </source>
</evidence>
<dbReference type="SMART" id="SM00487">
    <property type="entry name" value="DEXDc"/>
    <property type="match status" value="1"/>
</dbReference>
<dbReference type="GO" id="GO:0016787">
    <property type="term" value="F:hydrolase activity"/>
    <property type="evidence" value="ECO:0007669"/>
    <property type="project" value="UniProtKB-KW"/>
</dbReference>
<dbReference type="Pfam" id="PF03880">
    <property type="entry name" value="DbpA"/>
    <property type="match status" value="1"/>
</dbReference>
<dbReference type="GO" id="GO:0005524">
    <property type="term" value="F:ATP binding"/>
    <property type="evidence" value="ECO:0007669"/>
    <property type="project" value="UniProtKB-KW"/>
</dbReference>
<dbReference type="CDD" id="cd18787">
    <property type="entry name" value="SF2_C_DEAD"/>
    <property type="match status" value="1"/>
</dbReference>
<dbReference type="InterPro" id="IPR000629">
    <property type="entry name" value="RNA-helicase_DEAD-box_CS"/>
</dbReference>
<accession>A0A511Z1T4</accession>
<dbReference type="InterPro" id="IPR014014">
    <property type="entry name" value="RNA_helicase_DEAD_Q_motif"/>
</dbReference>
<dbReference type="InterPro" id="IPR005580">
    <property type="entry name" value="DbpA/CsdA_RNA-bd_dom"/>
</dbReference>
<comment type="catalytic activity">
    <reaction evidence="8">
        <text>ATP + H2O = ADP + phosphate + H(+)</text>
        <dbReference type="Rhea" id="RHEA:13065"/>
        <dbReference type="ChEBI" id="CHEBI:15377"/>
        <dbReference type="ChEBI" id="CHEBI:15378"/>
        <dbReference type="ChEBI" id="CHEBI:30616"/>
        <dbReference type="ChEBI" id="CHEBI:43474"/>
        <dbReference type="ChEBI" id="CHEBI:456216"/>
        <dbReference type="EC" id="3.6.4.13"/>
    </reaction>
</comment>
<sequence>MTAALSAPSAALDTPGTAAETAPETLHETVSETIPETIPETAVIPGADGVDLADLGLPEPLLRAVGDLGFVRPTPVQEQTIPALLAGRDLIGVAQTGTGKTAAFGLPLLAGVDPSVRGVQALVLVPTRELALQVADAVASFAKHLPGVRVVAVYGGAPYLPQQRAIAGGAQVVVGTPGRVIDHLDRGSLVLDDVRTFVLDEADEMLRMGFAEDVDRVLSSAPAERQVALFSATMPPGIVAVAERHLRNPERVAVARQATTAAGVRQSYAVVPFKQKVEALTRVLATTDAEATLVFTRTRAGAEETGAALVSRGIAAATLSGDVAQKDRERIVERLRAGTVDVVVATDVAARGLDVDRIGLVVNLDVPTEPESYVHRIGRTGRAGRAGQALTFVTPAERGRLRAIERTIRATLEETSIPTGEQVTAHRVGQLLAEAAGREPEGLFRRAVAEHCAATGTDAAGLAAALLAAAVGPIPEDITATPLQQARGARSGDGKVGFAEEPRRRASRAVAGTRYRVAVGHTHGARPEHIVGAITKEGGLRGADLGKIDIFASFSLIEIAGDLSPETFRRIGGARVAGRPLRIAVDRGPRNPATDRGPRSPRAGEDRGAGKPPRR</sequence>
<dbReference type="Pfam" id="PF00271">
    <property type="entry name" value="Helicase_C"/>
    <property type="match status" value="1"/>
</dbReference>
<dbReference type="PROSITE" id="PS51194">
    <property type="entry name" value="HELICASE_CTER"/>
    <property type="match status" value="1"/>
</dbReference>
<feature type="compositionally biased region" description="Basic and acidic residues" evidence="11">
    <location>
        <begin position="490"/>
        <end position="504"/>
    </location>
</feature>
<feature type="region of interest" description="Disordered" evidence="11">
    <location>
        <begin position="1"/>
        <end position="23"/>
    </location>
</feature>
<dbReference type="Gene3D" id="3.40.50.300">
    <property type="entry name" value="P-loop containing nucleotide triphosphate hydrolases"/>
    <property type="match status" value="2"/>
</dbReference>
<gene>
    <name evidence="15" type="ORF">AFE02nite_30700</name>
</gene>
<dbReference type="GO" id="GO:0005829">
    <property type="term" value="C:cytosol"/>
    <property type="evidence" value="ECO:0007669"/>
    <property type="project" value="TreeGrafter"/>
</dbReference>
<evidence type="ECO:0000256" key="5">
    <source>
        <dbReference type="ARBA" id="ARBA00022806"/>
    </source>
</evidence>
<reference evidence="15 16" key="1">
    <citation type="submission" date="2019-07" db="EMBL/GenBank/DDBJ databases">
        <title>Whole genome shotgun sequence of Actinotalea fermentans NBRC 105374.</title>
        <authorList>
            <person name="Hosoyama A."/>
            <person name="Uohara A."/>
            <person name="Ohji S."/>
            <person name="Ichikawa N."/>
        </authorList>
    </citation>
    <scope>NUCLEOTIDE SEQUENCE [LARGE SCALE GENOMIC DNA]</scope>
    <source>
        <strain evidence="15 16">NBRC 105374</strain>
    </source>
</reference>
<evidence type="ECO:0000259" key="13">
    <source>
        <dbReference type="PROSITE" id="PS51194"/>
    </source>
</evidence>
<keyword evidence="2" id="KW-0963">Cytoplasm</keyword>
<keyword evidence="6 10" id="KW-0067">ATP-binding</keyword>
<dbReference type="SUPFAM" id="SSF52540">
    <property type="entry name" value="P-loop containing nucleoside triphosphate hydrolases"/>
    <property type="match status" value="1"/>
</dbReference>
<proteinExistence type="inferred from homology"/>
<evidence type="ECO:0000256" key="4">
    <source>
        <dbReference type="ARBA" id="ARBA00022801"/>
    </source>
</evidence>
<feature type="region of interest" description="Disordered" evidence="11">
    <location>
        <begin position="483"/>
        <end position="507"/>
    </location>
</feature>
<dbReference type="EMBL" id="BJYK01000011">
    <property type="protein sequence ID" value="GEN81336.1"/>
    <property type="molecule type" value="Genomic_DNA"/>
</dbReference>
<evidence type="ECO:0000256" key="7">
    <source>
        <dbReference type="ARBA" id="ARBA00038437"/>
    </source>
</evidence>
<dbReference type="InterPro" id="IPR050079">
    <property type="entry name" value="DEAD_box_RNA_helicase"/>
</dbReference>
<dbReference type="EC" id="3.6.4.13" evidence="1"/>
<dbReference type="PROSITE" id="PS00039">
    <property type="entry name" value="DEAD_ATP_HELICASE"/>
    <property type="match status" value="1"/>
</dbReference>
<comment type="caution">
    <text evidence="15">The sequence shown here is derived from an EMBL/GenBank/DDBJ whole genome shotgun (WGS) entry which is preliminary data.</text>
</comment>
<keyword evidence="5 10" id="KW-0347">Helicase</keyword>
<dbReference type="Proteomes" id="UP000321484">
    <property type="component" value="Unassembled WGS sequence"/>
</dbReference>
<comment type="similarity">
    <text evidence="7 10">Belongs to the DEAD box helicase family.</text>
</comment>
<feature type="domain" description="Helicase ATP-binding" evidence="12">
    <location>
        <begin position="81"/>
        <end position="252"/>
    </location>
</feature>
<name>A0A511Z1T4_9CELL</name>
<dbReference type="GO" id="GO:0003723">
    <property type="term" value="F:RNA binding"/>
    <property type="evidence" value="ECO:0007669"/>
    <property type="project" value="UniProtKB-ARBA"/>
</dbReference>
<dbReference type="PROSITE" id="PS51195">
    <property type="entry name" value="Q_MOTIF"/>
    <property type="match status" value="1"/>
</dbReference>
<evidence type="ECO:0000313" key="16">
    <source>
        <dbReference type="Proteomes" id="UP000321484"/>
    </source>
</evidence>
<dbReference type="Gene3D" id="3.30.70.330">
    <property type="match status" value="1"/>
</dbReference>
<keyword evidence="16" id="KW-1185">Reference proteome</keyword>
<evidence type="ECO:0000256" key="11">
    <source>
        <dbReference type="SAM" id="MobiDB-lite"/>
    </source>
</evidence>
<dbReference type="FunFam" id="3.40.50.300:FF:000108">
    <property type="entry name" value="ATP-dependent RNA helicase RhlE"/>
    <property type="match status" value="1"/>
</dbReference>